<feature type="binding site" evidence="10">
    <location>
        <position position="179"/>
    </location>
    <ligand>
        <name>substrate</name>
    </ligand>
</feature>
<keyword evidence="5" id="KW-0378">Hydrolase</keyword>
<dbReference type="GO" id="GO:0006281">
    <property type="term" value="P:DNA repair"/>
    <property type="evidence" value="ECO:0007669"/>
    <property type="project" value="UniProtKB-KW"/>
</dbReference>
<keyword evidence="7" id="KW-0234">DNA repair</keyword>
<keyword evidence="8" id="KW-0539">Nucleus</keyword>
<reference evidence="12 13" key="1">
    <citation type="journal article" date="2013" name="BMC Genomics">
        <title>High quality de novo sequencing and assembly of the Saccharomyces arboricolus genome.</title>
        <authorList>
            <person name="Liti G."/>
            <person name="Nguyen Ba A.N."/>
            <person name="Blythe M."/>
            <person name="Mueller C.A."/>
            <person name="Bergstroem A."/>
            <person name="Cubillos F.A."/>
            <person name="Dafhnis-Calas F."/>
            <person name="Khoshraftar S."/>
            <person name="Malla S."/>
            <person name="Mehta N."/>
            <person name="Siow C.C."/>
            <person name="Warringer J."/>
            <person name="Moses A.M."/>
            <person name="Louis E.J."/>
            <person name="Nieduszynski C.A."/>
        </authorList>
    </citation>
    <scope>NUCLEOTIDE SEQUENCE [LARGE SCALE GENOMIC DNA]</scope>
    <source>
        <strain evidence="13">H-6 / AS 2.3317 / CBS 10644</strain>
    </source>
</reference>
<dbReference type="AlphaFoldDB" id="J8Q4R0"/>
<dbReference type="PANTHER" id="PTHR12415:SF0">
    <property type="entry name" value="TYROSYL-DNA PHOSPHODIESTERASE 1"/>
    <property type="match status" value="1"/>
</dbReference>
<evidence type="ECO:0000256" key="6">
    <source>
        <dbReference type="ARBA" id="ARBA00022839"/>
    </source>
</evidence>
<dbReference type="Gene3D" id="3.30.870.10">
    <property type="entry name" value="Endonuclease Chain A"/>
    <property type="match status" value="2"/>
</dbReference>
<dbReference type="Proteomes" id="UP000006968">
    <property type="component" value="Chromosome II"/>
</dbReference>
<feature type="site" description="Interaction with DNA" evidence="11">
    <location>
        <position position="462"/>
    </location>
</feature>
<dbReference type="GO" id="GO:0005634">
    <property type="term" value="C:nucleus"/>
    <property type="evidence" value="ECO:0007669"/>
    <property type="project" value="UniProtKB-SubCell"/>
</dbReference>
<evidence type="ECO:0000256" key="1">
    <source>
        <dbReference type="ARBA" id="ARBA00004123"/>
    </source>
</evidence>
<name>J8Q4R0_SACAR</name>
<keyword evidence="13" id="KW-1185">Reference proteome</keyword>
<comment type="subcellular location">
    <subcellularLocation>
        <location evidence="1">Nucleus</location>
    </subcellularLocation>
</comment>
<protein>
    <submittedName>
        <fullName evidence="12">Tdp1p</fullName>
    </submittedName>
</protein>
<feature type="binding site" evidence="10">
    <location>
        <position position="429"/>
    </location>
    <ligand>
        <name>substrate</name>
    </ligand>
</feature>
<evidence type="ECO:0000256" key="5">
    <source>
        <dbReference type="ARBA" id="ARBA00022801"/>
    </source>
</evidence>
<accession>J8Q4R0</accession>
<evidence type="ECO:0000256" key="9">
    <source>
        <dbReference type="PIRSR" id="PIRSR610347-1"/>
    </source>
</evidence>
<evidence type="ECO:0000256" key="4">
    <source>
        <dbReference type="ARBA" id="ARBA00022763"/>
    </source>
</evidence>
<dbReference type="OrthoDB" id="47785at2759"/>
<evidence type="ECO:0000256" key="3">
    <source>
        <dbReference type="ARBA" id="ARBA00022722"/>
    </source>
</evidence>
<keyword evidence="6" id="KW-0269">Exonuclease</keyword>
<evidence type="ECO:0000256" key="10">
    <source>
        <dbReference type="PIRSR" id="PIRSR610347-2"/>
    </source>
</evidence>
<evidence type="ECO:0000256" key="11">
    <source>
        <dbReference type="PIRSR" id="PIRSR610347-3"/>
    </source>
</evidence>
<sequence length="539" mass="61561">MSGAKRKRSEVAEKVAQRWKSFKYCAENEEKTMDNDNNDNDDCVIISESKVTNLTEPEQVREAKKEVDGSTDGAVFKLVRSDIYEREAPFVRGADDVITMKNIFCGERLKKSILFSFQYELDFLLRQFHQNIENIIIVGQKGTIVPIKARSMDAALAESLHKIKLIEITMPPYASHHTKLILNFYDNGECRIFLPSNNFTAMETNLPQQVCWCSPVLQVEKEQTPVPFKRSLIEYLKSYHVRDIDELITKSVETVNFAPLGHLEFIYSTPSKFHNSGLFSFYDKLEELSTGTGSSDVTKHYLCQTSSIGASLSRARDENLWTHLMTPLFAGIIPAPVEDTLGRKKVNIPTTDSLLVDYAQRKIKPYIVFPTEQEFVTSPLRRASSGWFHFQYLQKKSYYEMLRNQFRVFYKEDPATVTRARGTTPAHSKFYMHCTTKSTEPCDASQIFHDLEWCLYTSANLSQTAWGTISKKPRNYEVGVLYHSGRLPGTRKITCRSFTRDQAGSGSARTDVAVPFTLPVVPYDAAKDECFCFARHNNE</sequence>
<evidence type="ECO:0000256" key="8">
    <source>
        <dbReference type="ARBA" id="ARBA00023242"/>
    </source>
</evidence>
<dbReference type="InterPro" id="IPR010347">
    <property type="entry name" value="Tdp1"/>
</dbReference>
<dbReference type="HOGENOM" id="CLU_010413_2_1_1"/>
<dbReference type="PANTHER" id="PTHR12415">
    <property type="entry name" value="TYROSYL-DNA PHOSPHODIESTERASE 1"/>
    <property type="match status" value="1"/>
</dbReference>
<dbReference type="GO" id="GO:0003690">
    <property type="term" value="F:double-stranded DNA binding"/>
    <property type="evidence" value="ECO:0007669"/>
    <property type="project" value="TreeGrafter"/>
</dbReference>
<dbReference type="GO" id="GO:0003697">
    <property type="term" value="F:single-stranded DNA binding"/>
    <property type="evidence" value="ECO:0007669"/>
    <property type="project" value="TreeGrafter"/>
</dbReference>
<keyword evidence="4" id="KW-0227">DNA damage</keyword>
<feature type="active site" description="Nucleophile" evidence="9">
    <location>
        <position position="177"/>
    </location>
</feature>
<dbReference type="GO" id="GO:0017005">
    <property type="term" value="F:3'-tyrosyl-DNA phosphodiesterase activity"/>
    <property type="evidence" value="ECO:0007669"/>
    <property type="project" value="TreeGrafter"/>
</dbReference>
<dbReference type="GO" id="GO:0004527">
    <property type="term" value="F:exonuclease activity"/>
    <property type="evidence" value="ECO:0007669"/>
    <property type="project" value="UniProtKB-KW"/>
</dbReference>
<gene>
    <name evidence="12" type="ORF">SU7_0267</name>
</gene>
<proteinExistence type="inferred from homology"/>
<evidence type="ECO:0000313" key="12">
    <source>
        <dbReference type="EMBL" id="EJS44678.1"/>
    </source>
</evidence>
<evidence type="ECO:0000256" key="2">
    <source>
        <dbReference type="ARBA" id="ARBA00010205"/>
    </source>
</evidence>
<organism evidence="12 13">
    <name type="scientific">Saccharomyces arboricola (strain H-6 / AS 2.3317 / CBS 10644)</name>
    <name type="common">Yeast</name>
    <dbReference type="NCBI Taxonomy" id="1160507"/>
    <lineage>
        <taxon>Eukaryota</taxon>
        <taxon>Fungi</taxon>
        <taxon>Dikarya</taxon>
        <taxon>Ascomycota</taxon>
        <taxon>Saccharomycotina</taxon>
        <taxon>Saccharomycetes</taxon>
        <taxon>Saccharomycetales</taxon>
        <taxon>Saccharomycetaceae</taxon>
        <taxon>Saccharomyces</taxon>
    </lineage>
</organism>
<dbReference type="EMBL" id="ALIE01000011">
    <property type="protein sequence ID" value="EJS44678.1"/>
    <property type="molecule type" value="Genomic_DNA"/>
</dbReference>
<dbReference type="SUPFAM" id="SSF56024">
    <property type="entry name" value="Phospholipase D/nuclease"/>
    <property type="match status" value="2"/>
</dbReference>
<evidence type="ECO:0000313" key="13">
    <source>
        <dbReference type="Proteomes" id="UP000006968"/>
    </source>
</evidence>
<dbReference type="Pfam" id="PF06087">
    <property type="entry name" value="Tyr-DNA_phospho"/>
    <property type="match status" value="1"/>
</dbReference>
<feature type="active site" description="Proton donor/acceptor" evidence="9">
    <location>
        <position position="427"/>
    </location>
</feature>
<keyword evidence="3" id="KW-0540">Nuclease</keyword>
<comment type="similarity">
    <text evidence="2">Belongs to the tyrosyl-DNA phosphodiesterase family.</text>
</comment>
<comment type="caution">
    <text evidence="12">The sequence shown here is derived from an EMBL/GenBank/DDBJ whole genome shotgun (WGS) entry which is preliminary data.</text>
</comment>
<evidence type="ECO:0000256" key="7">
    <source>
        <dbReference type="ARBA" id="ARBA00023204"/>
    </source>
</evidence>